<feature type="transmembrane region" description="Helical" evidence="7">
    <location>
        <begin position="371"/>
        <end position="389"/>
    </location>
</feature>
<feature type="transmembrane region" description="Helical" evidence="7">
    <location>
        <begin position="287"/>
        <end position="319"/>
    </location>
</feature>
<keyword evidence="2" id="KW-0813">Transport</keyword>
<protein>
    <recommendedName>
        <fullName evidence="8">Major facilitator superfamily (MFS) profile domain-containing protein</fullName>
    </recommendedName>
</protein>
<feature type="transmembrane region" description="Helical" evidence="7">
    <location>
        <begin position="73"/>
        <end position="91"/>
    </location>
</feature>
<keyword evidence="6 7" id="KW-0472">Membrane</keyword>
<dbReference type="InterPro" id="IPR036259">
    <property type="entry name" value="MFS_trans_sf"/>
</dbReference>
<evidence type="ECO:0000256" key="6">
    <source>
        <dbReference type="ARBA" id="ARBA00023136"/>
    </source>
</evidence>
<feature type="transmembrane region" description="Helical" evidence="7">
    <location>
        <begin position="41"/>
        <end position="61"/>
    </location>
</feature>
<keyword evidence="3" id="KW-1003">Cell membrane</keyword>
<comment type="caution">
    <text evidence="9">The sequence shown here is derived from an EMBL/GenBank/DDBJ whole genome shotgun (WGS) entry which is preliminary data.</text>
</comment>
<proteinExistence type="predicted"/>
<dbReference type="EMBL" id="LFWZ01000035">
    <property type="protein sequence ID" value="KON30303.1"/>
    <property type="molecule type" value="Genomic_DNA"/>
</dbReference>
<dbReference type="PROSITE" id="PS50850">
    <property type="entry name" value="MFS"/>
    <property type="match status" value="1"/>
</dbReference>
<accession>A0A0M0BP20</accession>
<evidence type="ECO:0000259" key="8">
    <source>
        <dbReference type="PROSITE" id="PS50850"/>
    </source>
</evidence>
<dbReference type="InterPro" id="IPR050171">
    <property type="entry name" value="MFS_Transporters"/>
</dbReference>
<evidence type="ECO:0000256" key="7">
    <source>
        <dbReference type="SAM" id="Phobius"/>
    </source>
</evidence>
<reference evidence="9 10" key="1">
    <citation type="submission" date="2015-06" db="EMBL/GenBank/DDBJ databases">
        <title>New insights into the roles of widespread benthic archaea in carbon and nitrogen cycling.</title>
        <authorList>
            <person name="Lazar C.S."/>
            <person name="Baker B.J."/>
            <person name="Seitz K.W."/>
            <person name="Hyde A.S."/>
            <person name="Dick G.J."/>
            <person name="Hinrichs K.-U."/>
            <person name="Teske A.P."/>
        </authorList>
    </citation>
    <scope>NUCLEOTIDE SEQUENCE [LARGE SCALE GENOMIC DNA]</scope>
    <source>
        <strain evidence="9">DG-45</strain>
    </source>
</reference>
<evidence type="ECO:0000313" key="10">
    <source>
        <dbReference type="Proteomes" id="UP000037210"/>
    </source>
</evidence>
<dbReference type="CDD" id="cd17325">
    <property type="entry name" value="MFS_MdtG_SLC18_like"/>
    <property type="match status" value="1"/>
</dbReference>
<evidence type="ECO:0000256" key="1">
    <source>
        <dbReference type="ARBA" id="ARBA00004651"/>
    </source>
</evidence>
<dbReference type="InterPro" id="IPR005829">
    <property type="entry name" value="Sugar_transporter_CS"/>
</dbReference>
<name>A0A0M0BP20_9ARCH</name>
<dbReference type="Proteomes" id="UP000037210">
    <property type="component" value="Unassembled WGS sequence"/>
</dbReference>
<keyword evidence="5 7" id="KW-1133">Transmembrane helix</keyword>
<keyword evidence="4 7" id="KW-0812">Transmembrane</keyword>
<evidence type="ECO:0000313" key="9">
    <source>
        <dbReference type="EMBL" id="KON30303.1"/>
    </source>
</evidence>
<evidence type="ECO:0000256" key="3">
    <source>
        <dbReference type="ARBA" id="ARBA00022475"/>
    </source>
</evidence>
<dbReference type="InterPro" id="IPR011701">
    <property type="entry name" value="MFS"/>
</dbReference>
<sequence>MLRGSRLLYAVVATTFLFILGSAVSDPVRPLFITQVGATALQLGFIMALPSLVSVLTRVPASALADRLGRWRLVLMSLVLSVGVTAAFALVNDPVWFYPVVSLSALAWSVFSPITLVVVSERSTPATRGVFIGMYFTAIGAALLGGPLLCSLFAFFLGLRQLLLVCTAFPLLALTVYLLFLRRGDMEHYRGFDESVAETKVGSWASLARIFRVRNVIGLCAARVSFAFSMGVFSTLFSVYAEGALGFTPSLIALLFSVRGLTNVLIRMPAGQLSDRIGRRKPFILAYGINVLVFALLAYVEAVPLLMLTMALYGVGWGMRIAPSTALLSESVAPEDGPLAMATFMTMWDVGYSVGALLAGFTAAFISTPMMMLICSPIVFSALVVFILLSTETL</sequence>
<feature type="transmembrane region" description="Helical" evidence="7">
    <location>
        <begin position="247"/>
        <end position="266"/>
    </location>
</feature>
<organism evidence="9 10">
    <name type="scientific">miscellaneous Crenarchaeota group-15 archaeon DG-45</name>
    <dbReference type="NCBI Taxonomy" id="1685127"/>
    <lineage>
        <taxon>Archaea</taxon>
        <taxon>Candidatus Bathyarchaeota</taxon>
        <taxon>MCG-15</taxon>
    </lineage>
</organism>
<dbReference type="GO" id="GO:0005886">
    <property type="term" value="C:plasma membrane"/>
    <property type="evidence" value="ECO:0007669"/>
    <property type="project" value="UniProtKB-SubCell"/>
</dbReference>
<evidence type="ECO:0000256" key="4">
    <source>
        <dbReference type="ARBA" id="ARBA00022692"/>
    </source>
</evidence>
<feature type="transmembrane region" description="Helical" evidence="7">
    <location>
        <begin position="162"/>
        <end position="180"/>
    </location>
</feature>
<dbReference type="AlphaFoldDB" id="A0A0M0BP20"/>
<feature type="transmembrane region" description="Helical" evidence="7">
    <location>
        <begin position="131"/>
        <end position="156"/>
    </location>
</feature>
<dbReference type="PROSITE" id="PS00216">
    <property type="entry name" value="SUGAR_TRANSPORT_1"/>
    <property type="match status" value="1"/>
</dbReference>
<comment type="subcellular location">
    <subcellularLocation>
        <location evidence="1">Cell membrane</location>
        <topology evidence="1">Multi-pass membrane protein</topology>
    </subcellularLocation>
</comment>
<dbReference type="Pfam" id="PF07690">
    <property type="entry name" value="MFS_1"/>
    <property type="match status" value="1"/>
</dbReference>
<dbReference type="SUPFAM" id="SSF103473">
    <property type="entry name" value="MFS general substrate transporter"/>
    <property type="match status" value="1"/>
</dbReference>
<feature type="domain" description="Major facilitator superfamily (MFS) profile" evidence="8">
    <location>
        <begin position="7"/>
        <end position="394"/>
    </location>
</feature>
<dbReference type="PANTHER" id="PTHR23517">
    <property type="entry name" value="RESISTANCE PROTEIN MDTM, PUTATIVE-RELATED-RELATED"/>
    <property type="match status" value="1"/>
</dbReference>
<dbReference type="Gene3D" id="1.20.1250.20">
    <property type="entry name" value="MFS general substrate transporter like domains"/>
    <property type="match status" value="2"/>
</dbReference>
<evidence type="ECO:0000256" key="2">
    <source>
        <dbReference type="ARBA" id="ARBA00022448"/>
    </source>
</evidence>
<dbReference type="InterPro" id="IPR020846">
    <property type="entry name" value="MFS_dom"/>
</dbReference>
<feature type="transmembrane region" description="Helical" evidence="7">
    <location>
        <begin position="216"/>
        <end position="241"/>
    </location>
</feature>
<feature type="transmembrane region" description="Helical" evidence="7">
    <location>
        <begin position="97"/>
        <end position="119"/>
    </location>
</feature>
<gene>
    <name evidence="9" type="ORF">AC482_04220</name>
</gene>
<feature type="transmembrane region" description="Helical" evidence="7">
    <location>
        <begin position="339"/>
        <end position="359"/>
    </location>
</feature>
<dbReference type="GO" id="GO:0022857">
    <property type="term" value="F:transmembrane transporter activity"/>
    <property type="evidence" value="ECO:0007669"/>
    <property type="project" value="InterPro"/>
</dbReference>
<evidence type="ECO:0000256" key="5">
    <source>
        <dbReference type="ARBA" id="ARBA00022989"/>
    </source>
</evidence>